<dbReference type="SUPFAM" id="SSF75304">
    <property type="entry name" value="Amidase signature (AS) enzymes"/>
    <property type="match status" value="1"/>
</dbReference>
<dbReference type="PANTHER" id="PTHR11895">
    <property type="entry name" value="TRANSAMIDASE"/>
    <property type="match status" value="1"/>
</dbReference>
<dbReference type="InterPro" id="IPR023631">
    <property type="entry name" value="Amidase_dom"/>
</dbReference>
<dbReference type="Gene3D" id="6.10.140.860">
    <property type="match status" value="1"/>
</dbReference>
<dbReference type="AlphaFoldDB" id="A0ABD1P979"/>
<keyword evidence="3" id="KW-1185">Reference proteome</keyword>
<evidence type="ECO:0000313" key="3">
    <source>
        <dbReference type="Proteomes" id="UP001604336"/>
    </source>
</evidence>
<gene>
    <name evidence="2" type="ORF">Adt_43865</name>
</gene>
<comment type="caution">
    <text evidence="2">The sequence shown here is derived from an EMBL/GenBank/DDBJ whole genome shotgun (WGS) entry which is preliminary data.</text>
</comment>
<protein>
    <submittedName>
        <fullName evidence="2">Glutamyl-tRNA(Gln) amidotransferase subunit A</fullName>
    </submittedName>
</protein>
<evidence type="ECO:0000259" key="1">
    <source>
        <dbReference type="Pfam" id="PF01425"/>
    </source>
</evidence>
<name>A0ABD1P979_9LAMI</name>
<organism evidence="2 3">
    <name type="scientific">Abeliophyllum distichum</name>
    <dbReference type="NCBI Taxonomy" id="126358"/>
    <lineage>
        <taxon>Eukaryota</taxon>
        <taxon>Viridiplantae</taxon>
        <taxon>Streptophyta</taxon>
        <taxon>Embryophyta</taxon>
        <taxon>Tracheophyta</taxon>
        <taxon>Spermatophyta</taxon>
        <taxon>Magnoliopsida</taxon>
        <taxon>eudicotyledons</taxon>
        <taxon>Gunneridae</taxon>
        <taxon>Pentapetalae</taxon>
        <taxon>asterids</taxon>
        <taxon>lamiids</taxon>
        <taxon>Lamiales</taxon>
        <taxon>Oleaceae</taxon>
        <taxon>Forsythieae</taxon>
        <taxon>Abeliophyllum</taxon>
    </lineage>
</organism>
<dbReference type="InterPro" id="IPR036928">
    <property type="entry name" value="AS_sf"/>
</dbReference>
<sequence>MPLVFVIVKPPDIRTCICGAKLTVPASWKWTDAETKNYHSQVLLPSFSLGLPAYYVLASSESSFNLSRYDGIRYGNQVLGDELNSLYGYSRAQGFGSEVKMRILMGTYALSAGYYDAYYKRAQQVRTVIRD</sequence>
<dbReference type="PANTHER" id="PTHR11895:SF7">
    <property type="entry name" value="GLUTAMYL-TRNA(GLN) AMIDOTRANSFERASE SUBUNIT A, MITOCHONDRIAL"/>
    <property type="match status" value="1"/>
</dbReference>
<dbReference type="InterPro" id="IPR000120">
    <property type="entry name" value="Amidase"/>
</dbReference>
<reference evidence="3" key="1">
    <citation type="submission" date="2024-07" db="EMBL/GenBank/DDBJ databases">
        <title>Two chromosome-level genome assemblies of Korean endemic species Abeliophyllum distichum and Forsythia ovata (Oleaceae).</title>
        <authorList>
            <person name="Jang H."/>
        </authorList>
    </citation>
    <scope>NUCLEOTIDE SEQUENCE [LARGE SCALE GENOMIC DNA]</scope>
</reference>
<dbReference type="Pfam" id="PF01425">
    <property type="entry name" value="Amidase"/>
    <property type="match status" value="1"/>
</dbReference>
<evidence type="ECO:0000313" key="2">
    <source>
        <dbReference type="EMBL" id="KAL2460445.1"/>
    </source>
</evidence>
<accession>A0ABD1P979</accession>
<proteinExistence type="predicted"/>
<dbReference type="Proteomes" id="UP001604336">
    <property type="component" value="Unassembled WGS sequence"/>
</dbReference>
<feature type="domain" description="Amidase" evidence="1">
    <location>
        <begin position="41"/>
        <end position="131"/>
    </location>
</feature>
<dbReference type="EMBL" id="JBFOLK010000014">
    <property type="protein sequence ID" value="KAL2460445.1"/>
    <property type="molecule type" value="Genomic_DNA"/>
</dbReference>